<dbReference type="Proteomes" id="UP000555552">
    <property type="component" value="Unassembled WGS sequence"/>
</dbReference>
<dbReference type="Gene3D" id="3.30.70.100">
    <property type="match status" value="1"/>
</dbReference>
<dbReference type="InterPro" id="IPR011008">
    <property type="entry name" value="Dimeric_a/b-barrel"/>
</dbReference>
<dbReference type="EMBL" id="JABEMA010000015">
    <property type="protein sequence ID" value="NNH21991.1"/>
    <property type="molecule type" value="Genomic_DNA"/>
</dbReference>
<dbReference type="Pfam" id="PF05336">
    <property type="entry name" value="rhaM"/>
    <property type="match status" value="1"/>
</dbReference>
<dbReference type="SUPFAM" id="SSF54909">
    <property type="entry name" value="Dimeric alpha+beta barrel"/>
    <property type="match status" value="1"/>
</dbReference>
<sequence length="158" mass="16894">MPHYCFTLQVRPDRLEEYTRRHAAVWPEMLEALAASGWRDYRLFLREDGLLVGTVEADDLDAAQAAMDATEVNARWQADMAPFFADLPGGRPDTGSVRLTCVFDLDAQRAGPGPTSDAPTSDPCATDAPTTDTGTTDASTTDASTTGTSPTDPTGGPR</sequence>
<feature type="compositionally biased region" description="Low complexity" evidence="1">
    <location>
        <begin position="117"/>
        <end position="158"/>
    </location>
</feature>
<dbReference type="AlphaFoldDB" id="A0A849BHD7"/>
<gene>
    <name evidence="2" type="ORF">HLB09_02580</name>
</gene>
<accession>A0A849BHD7</accession>
<name>A0A849BHD7_9ACTN</name>
<proteinExistence type="predicted"/>
<reference evidence="2 3" key="1">
    <citation type="submission" date="2020-05" db="EMBL/GenBank/DDBJ databases">
        <title>MicrobeNet Type strains.</title>
        <authorList>
            <person name="Nicholson A.C."/>
        </authorList>
    </citation>
    <scope>NUCLEOTIDE SEQUENCE [LARGE SCALE GENOMIC DNA]</scope>
    <source>
        <strain evidence="2 3">JCM 14547</strain>
    </source>
</reference>
<comment type="caution">
    <text evidence="2">The sequence shown here is derived from an EMBL/GenBank/DDBJ whole genome shotgun (WGS) entry which is preliminary data.</text>
</comment>
<dbReference type="InterPro" id="IPR008000">
    <property type="entry name" value="Rham/fucose_mutarotase"/>
</dbReference>
<organism evidence="2 3">
    <name type="scientific">Pseudokineococcus marinus</name>
    <dbReference type="NCBI Taxonomy" id="351215"/>
    <lineage>
        <taxon>Bacteria</taxon>
        <taxon>Bacillati</taxon>
        <taxon>Actinomycetota</taxon>
        <taxon>Actinomycetes</taxon>
        <taxon>Kineosporiales</taxon>
        <taxon>Kineosporiaceae</taxon>
        <taxon>Pseudokineococcus</taxon>
    </lineage>
</organism>
<dbReference type="GO" id="GO:0019301">
    <property type="term" value="P:rhamnose catabolic process"/>
    <property type="evidence" value="ECO:0007669"/>
    <property type="project" value="TreeGrafter"/>
</dbReference>
<protein>
    <submittedName>
        <fullName evidence="2">L-rhamnose mutarotase</fullName>
    </submittedName>
</protein>
<keyword evidence="3" id="KW-1185">Reference proteome</keyword>
<feature type="region of interest" description="Disordered" evidence="1">
    <location>
        <begin position="107"/>
        <end position="158"/>
    </location>
</feature>
<evidence type="ECO:0000313" key="2">
    <source>
        <dbReference type="EMBL" id="NNH21991.1"/>
    </source>
</evidence>
<evidence type="ECO:0000313" key="3">
    <source>
        <dbReference type="Proteomes" id="UP000555552"/>
    </source>
</evidence>
<evidence type="ECO:0000256" key="1">
    <source>
        <dbReference type="SAM" id="MobiDB-lite"/>
    </source>
</evidence>
<dbReference type="GO" id="GO:0016857">
    <property type="term" value="F:racemase and epimerase activity, acting on carbohydrates and derivatives"/>
    <property type="evidence" value="ECO:0007669"/>
    <property type="project" value="InterPro"/>
</dbReference>
<dbReference type="PANTHER" id="PTHR34389">
    <property type="entry name" value="L-RHAMNOSE MUTAROTASE"/>
    <property type="match status" value="1"/>
</dbReference>
<dbReference type="PANTHER" id="PTHR34389:SF2">
    <property type="entry name" value="L-RHAMNOSE MUTAROTASE"/>
    <property type="match status" value="1"/>
</dbReference>